<feature type="compositionally biased region" description="Pro residues" evidence="5">
    <location>
        <begin position="637"/>
        <end position="653"/>
    </location>
</feature>
<dbReference type="InterPro" id="IPR013083">
    <property type="entry name" value="Znf_RING/FYVE/PHD"/>
</dbReference>
<feature type="compositionally biased region" description="Pro residues" evidence="5">
    <location>
        <begin position="1595"/>
        <end position="1604"/>
    </location>
</feature>
<feature type="compositionally biased region" description="Basic residues" evidence="5">
    <location>
        <begin position="1356"/>
        <end position="1387"/>
    </location>
</feature>
<dbReference type="Pfam" id="PF13639">
    <property type="entry name" value="zf-RING_2"/>
    <property type="match status" value="1"/>
</dbReference>
<dbReference type="InterPro" id="IPR019787">
    <property type="entry name" value="Znf_PHD-finger"/>
</dbReference>
<feature type="region of interest" description="Disordered" evidence="5">
    <location>
        <begin position="804"/>
        <end position="824"/>
    </location>
</feature>
<feature type="compositionally biased region" description="Low complexity" evidence="5">
    <location>
        <begin position="1631"/>
        <end position="1647"/>
    </location>
</feature>
<evidence type="ECO:0000256" key="4">
    <source>
        <dbReference type="PROSITE-ProRule" id="PRU00175"/>
    </source>
</evidence>
<feature type="region of interest" description="Disordered" evidence="5">
    <location>
        <begin position="840"/>
        <end position="1763"/>
    </location>
</feature>
<feature type="region of interest" description="Disordered" evidence="5">
    <location>
        <begin position="501"/>
        <end position="777"/>
    </location>
</feature>
<feature type="compositionally biased region" description="Basic and acidic residues" evidence="5">
    <location>
        <begin position="1167"/>
        <end position="1218"/>
    </location>
</feature>
<dbReference type="Pfam" id="PF00628">
    <property type="entry name" value="PHD"/>
    <property type="match status" value="1"/>
</dbReference>
<dbReference type="PANTHER" id="PTHR12618">
    <property type="entry name" value="PHD AND RING FINGER DOMAIN-CONTAINING PROTEIN 1"/>
    <property type="match status" value="1"/>
</dbReference>
<evidence type="ECO:0000256" key="2">
    <source>
        <dbReference type="ARBA" id="ARBA00022771"/>
    </source>
</evidence>
<dbReference type="GeneID" id="114252924"/>
<dbReference type="SMART" id="SM00184">
    <property type="entry name" value="RING"/>
    <property type="match status" value="2"/>
</dbReference>
<feature type="compositionally biased region" description="Low complexity" evidence="5">
    <location>
        <begin position="302"/>
        <end position="317"/>
    </location>
</feature>
<feature type="compositionally biased region" description="Polar residues" evidence="5">
    <location>
        <begin position="745"/>
        <end position="754"/>
    </location>
</feature>
<keyword evidence="1" id="KW-0479">Metal-binding</keyword>
<evidence type="ECO:0000313" key="10">
    <source>
        <dbReference type="RefSeq" id="XP_028043419.1"/>
    </source>
</evidence>
<dbReference type="Gene3D" id="2.30.30.1150">
    <property type="match status" value="1"/>
</dbReference>
<feature type="compositionally biased region" description="Basic and acidic residues" evidence="5">
    <location>
        <begin position="501"/>
        <end position="515"/>
    </location>
</feature>
<feature type="compositionally biased region" description="Basic and acidic residues" evidence="5">
    <location>
        <begin position="1228"/>
        <end position="1242"/>
    </location>
</feature>
<organism evidence="8 9">
    <name type="scientific">Bombyx mandarina</name>
    <name type="common">Wild silk moth</name>
    <name type="synonym">Wild silkworm</name>
    <dbReference type="NCBI Taxonomy" id="7092"/>
    <lineage>
        <taxon>Eukaryota</taxon>
        <taxon>Metazoa</taxon>
        <taxon>Ecdysozoa</taxon>
        <taxon>Arthropoda</taxon>
        <taxon>Hexapoda</taxon>
        <taxon>Insecta</taxon>
        <taxon>Pterygota</taxon>
        <taxon>Neoptera</taxon>
        <taxon>Endopterygota</taxon>
        <taxon>Lepidoptera</taxon>
        <taxon>Glossata</taxon>
        <taxon>Ditrysia</taxon>
        <taxon>Bombycoidea</taxon>
        <taxon>Bombycidae</taxon>
        <taxon>Bombycinae</taxon>
        <taxon>Bombyx</taxon>
    </lineage>
</organism>
<feature type="domain" description="PHD-type" evidence="6">
    <location>
        <begin position="184"/>
        <end position="234"/>
    </location>
</feature>
<feature type="compositionally biased region" description="Polar residues" evidence="5">
    <location>
        <begin position="969"/>
        <end position="984"/>
    </location>
</feature>
<dbReference type="KEGG" id="bman:114252924"/>
<feature type="compositionally biased region" description="Low complexity" evidence="5">
    <location>
        <begin position="1343"/>
        <end position="1355"/>
    </location>
</feature>
<feature type="compositionally biased region" description="Basic and acidic residues" evidence="5">
    <location>
        <begin position="1137"/>
        <end position="1159"/>
    </location>
</feature>
<dbReference type="CDD" id="cd15536">
    <property type="entry name" value="PHD_PHRF1"/>
    <property type="match status" value="1"/>
</dbReference>
<feature type="domain" description="RING-type" evidence="7">
    <location>
        <begin position="104"/>
        <end position="145"/>
    </location>
</feature>
<dbReference type="PANTHER" id="PTHR12618:SF20">
    <property type="entry name" value="PHD AND RING FINGER DOMAIN-CONTAINING PROTEIN 1"/>
    <property type="match status" value="1"/>
</dbReference>
<dbReference type="CDD" id="cd16635">
    <property type="entry name" value="mRING-HC-C3HC3D_PHRF1"/>
    <property type="match status" value="1"/>
</dbReference>
<feature type="compositionally biased region" description="Basic residues" evidence="5">
    <location>
        <begin position="318"/>
        <end position="334"/>
    </location>
</feature>
<dbReference type="PROSITE" id="PS50016">
    <property type="entry name" value="ZF_PHD_2"/>
    <property type="match status" value="1"/>
</dbReference>
<evidence type="ECO:0000256" key="1">
    <source>
        <dbReference type="ARBA" id="ARBA00022723"/>
    </source>
</evidence>
<accession>A0A6J2KPF8</accession>
<evidence type="ECO:0000259" key="7">
    <source>
        <dbReference type="PROSITE" id="PS50089"/>
    </source>
</evidence>
<dbReference type="PROSITE" id="PS50089">
    <property type="entry name" value="ZF_RING_2"/>
    <property type="match status" value="1"/>
</dbReference>
<feature type="compositionally biased region" description="Basic and acidic residues" evidence="5">
    <location>
        <begin position="874"/>
        <end position="888"/>
    </location>
</feature>
<dbReference type="InterPro" id="IPR017907">
    <property type="entry name" value="Znf_RING_CS"/>
</dbReference>
<feature type="compositionally biased region" description="Polar residues" evidence="5">
    <location>
        <begin position="277"/>
        <end position="301"/>
    </location>
</feature>
<dbReference type="InterPro" id="IPR001965">
    <property type="entry name" value="Znf_PHD"/>
</dbReference>
<feature type="compositionally biased region" description="Basic and acidic residues" evidence="5">
    <location>
        <begin position="621"/>
        <end position="635"/>
    </location>
</feature>
<feature type="compositionally biased region" description="Acidic residues" evidence="5">
    <location>
        <begin position="1105"/>
        <end position="1120"/>
    </location>
</feature>
<dbReference type="PROSITE" id="PS01359">
    <property type="entry name" value="ZF_PHD_1"/>
    <property type="match status" value="1"/>
</dbReference>
<feature type="compositionally biased region" description="Basic residues" evidence="5">
    <location>
        <begin position="1271"/>
        <end position="1284"/>
    </location>
</feature>
<evidence type="ECO:0000256" key="5">
    <source>
        <dbReference type="SAM" id="MobiDB-lite"/>
    </source>
</evidence>
<dbReference type="InterPro" id="IPR011011">
    <property type="entry name" value="Znf_FYVE_PHD"/>
</dbReference>
<dbReference type="InterPro" id="IPR057031">
    <property type="entry name" value="SFR19-like_C"/>
</dbReference>
<name>A0A6J2KPF8_BOMMA</name>
<dbReference type="SUPFAM" id="SSF57903">
    <property type="entry name" value="FYVE/PHD zinc finger"/>
    <property type="match status" value="1"/>
</dbReference>
<dbReference type="GO" id="GO:0008270">
    <property type="term" value="F:zinc ion binding"/>
    <property type="evidence" value="ECO:0007669"/>
    <property type="project" value="UniProtKB-KW"/>
</dbReference>
<evidence type="ECO:0000256" key="3">
    <source>
        <dbReference type="ARBA" id="ARBA00022833"/>
    </source>
</evidence>
<feature type="compositionally biased region" description="Basic residues" evidence="5">
    <location>
        <begin position="1304"/>
        <end position="1323"/>
    </location>
</feature>
<dbReference type="Gene3D" id="3.30.40.10">
    <property type="entry name" value="Zinc/RING finger domain, C3HC4 (zinc finger)"/>
    <property type="match status" value="1"/>
</dbReference>
<evidence type="ECO:0000313" key="9">
    <source>
        <dbReference type="RefSeq" id="XP_028043418.1"/>
    </source>
</evidence>
<feature type="compositionally biased region" description="Basic residues" evidence="5">
    <location>
        <begin position="1394"/>
        <end position="1431"/>
    </location>
</feature>
<dbReference type="InterPro" id="IPR047157">
    <property type="entry name" value="PHRF1/Atg35"/>
</dbReference>
<protein>
    <submittedName>
        <fullName evidence="9">PHD and RING finger domain-containing protein 1 isoform X1</fullName>
    </submittedName>
    <submittedName>
        <fullName evidence="10">PHD and RING finger domain-containing protein 1 isoform X2</fullName>
    </submittedName>
</protein>
<feature type="compositionally biased region" description="Basic and acidic residues" evidence="5">
    <location>
        <begin position="1515"/>
        <end position="1526"/>
    </location>
</feature>
<keyword evidence="8" id="KW-1185">Reference proteome</keyword>
<dbReference type="RefSeq" id="XP_028043418.1">
    <property type="nucleotide sequence ID" value="XM_028187617.1"/>
</dbReference>
<feature type="compositionally biased region" description="Low complexity" evidence="5">
    <location>
        <begin position="1725"/>
        <end position="1734"/>
    </location>
</feature>
<feature type="compositionally biased region" description="Low complexity" evidence="5">
    <location>
        <begin position="1451"/>
        <end position="1471"/>
    </location>
</feature>
<feature type="compositionally biased region" description="Basic residues" evidence="5">
    <location>
        <begin position="1527"/>
        <end position="1539"/>
    </location>
</feature>
<feature type="compositionally biased region" description="Acidic residues" evidence="5">
    <location>
        <begin position="724"/>
        <end position="734"/>
    </location>
</feature>
<dbReference type="InterPro" id="IPR001841">
    <property type="entry name" value="Znf_RING"/>
</dbReference>
<dbReference type="OrthoDB" id="1935339at2759"/>
<sequence>MSDDSEDSPPRPKRKIKRVTILSSSESESDDSVTAVGTRRNRMRVVSDDESDSSGSEVVRTRRGRALPKLRDSDSEGAACLADAVPRPTSGFASDSSEGNSEKCSICLMRFTDQEVGTPQSCEHIFCLDCITEWSKNVNTCPVDRLTFDSIVVRACAGGRVLRTEQVKVIERRPSVDVLVVEDPTVCEVCGRSGDEESMLLCDGCDLGYHMQCLSPPLTEVPIDQWYCPSCNDLIDVVHTSEVDDLLSDVFVDMYMPIGPRPSPLRQPRNVRRSSRQRSTIEGPSTSSDTQGNVLNSNVIPSTSRGSLSIQSSSSRGSRTRRVTTSRPTRRRKYRRQKTVIIEYEEAENGKVAIKTVQKKVARRKIRKRKTRTAARRALVRESVRVRLAALRPPSLPLAPTRLARTLPRPALRLFGDPLELDYFSDEAPGDSESASTAVAARSTSALLSAHRQARRKAVGIPSPPVAASAPDLLSSIMESQTLLHAKNSIMSVTGDGKLEIKLRSPIARPREQRSDPTTNGRVDLTKGEDSAKKAPSYPGQHRSGGWGGGYRGNYHREQGHTGFGRASYGGAGYAGGGQQAQNQNSNFDDRQGSAYRPMDTWRDEPPLHGDYGRWPPRHPLAHDVPSDRNRRNSDRGPPPRAPPPWRPYVPPHPSRHSFGGFDNPLDMRTAPHHYDRPTVAARPLPEPPIFKFDDNNEVERSEDERSDPDLVIDTDKYDPTEPTNDDSAEEPELPPEGPHVDVKSANSNFQSIDESVAESETEAKAEGETHGVGAGAAGMEAAAVPAALLDDAVRQVLAEHRGLLAAPPPLSDEEDDGDCPNFSIYSATSVHIANDAAAGVLPAENPAPRPSDDLRDLVQEDDDLSPPPPLDAVPKKKSDEIYNEKVSKRCPITTDTRSPIKIKINAPSLIKKRVSLYDEEEDSMPAESGAPPEDESSPSKSVEPNVETDKKSVETVTQKNSSEDNKDNAVSQMASSDLHNSDLNSHELDSAKQVTEADAFPEASCEPAADGGENVKDNRTIPSSDVLETAHKSDHTEQSDSETSEPGDRERPASVSPRGEEPLEKMTESISETEDERSYTPCLDENKSKDTSLETEKDKGLEGLDTEMISEDEGNEMFSEEDKPKSVGAPCPSPERPPERLRSPPLDSKKDAKDSEGKGRKKKKDTKKDAKERVKTKKKTDVEFKKLSKNGKERNYRERDKNGTRDRRESTDSAEREKRKRKRKEKRKDLERYDVRNIVSEKRKKRKDQFGRDVSPRVRSPSLSPPPRRSPSRARRSPSRLRRTPSPGRASPPRRLTSLSPVGRRKRSNSRRRRSPTPRIRRSPSPVRPSLSPVRIRRSLSPHRPATPRALSPSPRRRRRTSTSRGKRNEPRRRRSTERARKRRRSVSGSRSPRPKSTKRKKRARSERPASKRRSPRKKSPKRRRIRNRSASRVPAPSPTRGSPSPAPPAVSGAPVAPAQWTSPSRLASPRTPPAAPRRRRDPARHRRHARDPGGASKEVFTSGDNILVSVSFKDQDRVVDDDKRERRRERRRRKRKTAAPEPEVGVRPVAIIDLERSPFRELTPSPRDVIVLSDSDPGEREPAPAPEVAAPEPVGPKTPPEPTTAEPAPAADPEDGRGPNTPPEPPDSPDAYDPYEPTRSASASPSPAPSPAPALSPPRPTITLEAAQKTNMSADEVLDRRPLSPMEKVMALLQSTRDVSPEPPPCDPLPTAEVTPGPPPAAAPQVPAAAPPRIVLPEATRTQPPKLFLAKPSPIKSDPIKPMPAAKIARVPLGSGGGGAPAVSLPGEDSPYSPGSSDFGELFEPPRRDMFEALLDRPRHKSRSNAAKVPVKLDRHKGKTQVGVKIDEDSLKILDELPSSAVEMQVKSKFLKKLNRQERVVEEVKLVLKPHYNRKRITKEEYKDVLRRAVPKICHNRTGEINPTKIQALIEAYVRKIRKKHKLGLA</sequence>
<evidence type="ECO:0000313" key="8">
    <source>
        <dbReference type="Proteomes" id="UP000504629"/>
    </source>
</evidence>
<dbReference type="PROSITE" id="PS00518">
    <property type="entry name" value="ZF_RING_1"/>
    <property type="match status" value="1"/>
</dbReference>
<gene>
    <name evidence="9 10" type="primary">LOC114252924</name>
</gene>
<dbReference type="SUPFAM" id="SSF57850">
    <property type="entry name" value="RING/U-box"/>
    <property type="match status" value="1"/>
</dbReference>
<dbReference type="Pfam" id="PF23030">
    <property type="entry name" value="SCAF11-like_C"/>
    <property type="match status" value="1"/>
</dbReference>
<feature type="compositionally biased region" description="Pro residues" evidence="5">
    <location>
        <begin position="1648"/>
        <end position="1662"/>
    </location>
</feature>
<feature type="compositionally biased region" description="Basic and acidic residues" evidence="5">
    <location>
        <begin position="1029"/>
        <end position="1039"/>
    </location>
</feature>
<feature type="compositionally biased region" description="Basic and acidic residues" evidence="5">
    <location>
        <begin position="692"/>
        <end position="704"/>
    </location>
</feature>
<dbReference type="SMART" id="SM00249">
    <property type="entry name" value="PHD"/>
    <property type="match status" value="1"/>
</dbReference>
<feature type="compositionally biased region" description="Gly residues" evidence="5">
    <location>
        <begin position="543"/>
        <end position="552"/>
    </location>
</feature>
<reference evidence="9 10" key="1">
    <citation type="submission" date="2025-04" db="UniProtKB">
        <authorList>
            <consortium name="RefSeq"/>
        </authorList>
    </citation>
    <scope>IDENTIFICATION</scope>
    <source>
        <tissue evidence="9 10">Silk gland</tissue>
    </source>
</reference>
<proteinExistence type="predicted"/>
<dbReference type="InterPro" id="IPR019786">
    <property type="entry name" value="Zinc_finger_PHD-type_CS"/>
</dbReference>
<feature type="compositionally biased region" description="Low complexity" evidence="5">
    <location>
        <begin position="1324"/>
        <end position="1335"/>
    </location>
</feature>
<feature type="compositionally biased region" description="Basic and acidic residues" evidence="5">
    <location>
        <begin position="524"/>
        <end position="533"/>
    </location>
</feature>
<feature type="region of interest" description="Disordered" evidence="5">
    <location>
        <begin position="258"/>
        <end position="334"/>
    </location>
</feature>
<feature type="compositionally biased region" description="Basic and acidic residues" evidence="5">
    <location>
        <begin position="1085"/>
        <end position="1103"/>
    </location>
</feature>
<feature type="compositionally biased region" description="Basic residues" evidence="5">
    <location>
        <begin position="1478"/>
        <end position="1491"/>
    </location>
</feature>
<feature type="compositionally biased region" description="Basic and acidic residues" evidence="5">
    <location>
        <begin position="600"/>
        <end position="612"/>
    </location>
</feature>
<dbReference type="RefSeq" id="XP_028043419.1">
    <property type="nucleotide sequence ID" value="XM_028187618.1"/>
</dbReference>
<keyword evidence="2 4" id="KW-0863">Zinc-finger</keyword>
<dbReference type="Proteomes" id="UP000504629">
    <property type="component" value="Unplaced"/>
</dbReference>
<feature type="compositionally biased region" description="Gly residues" evidence="5">
    <location>
        <begin position="568"/>
        <end position="579"/>
    </location>
</feature>
<feature type="region of interest" description="Disordered" evidence="5">
    <location>
        <begin position="1"/>
        <end position="71"/>
    </location>
</feature>
<evidence type="ECO:0000259" key="6">
    <source>
        <dbReference type="PROSITE" id="PS50016"/>
    </source>
</evidence>
<keyword evidence="3" id="KW-0862">Zinc</keyword>
<feature type="compositionally biased region" description="Basic and acidic residues" evidence="5">
    <location>
        <begin position="1047"/>
        <end position="1068"/>
    </location>
</feature>